<keyword evidence="6" id="KW-1185">Reference proteome</keyword>
<dbReference type="RefSeq" id="WP_139674129.1">
    <property type="nucleotide sequence ID" value="NZ_VDLY02000022.1"/>
</dbReference>
<dbReference type="Proteomes" id="UP000314251">
    <property type="component" value="Unassembled WGS sequence"/>
</dbReference>
<organism evidence="5 6">
    <name type="scientific">Streptomyces mimosae</name>
    <dbReference type="NCBI Taxonomy" id="2586635"/>
    <lineage>
        <taxon>Bacteria</taxon>
        <taxon>Bacillati</taxon>
        <taxon>Actinomycetota</taxon>
        <taxon>Actinomycetes</taxon>
        <taxon>Kitasatosporales</taxon>
        <taxon>Streptomycetaceae</taxon>
        <taxon>Streptomyces</taxon>
    </lineage>
</organism>
<dbReference type="InterPro" id="IPR000843">
    <property type="entry name" value="HTH_LacI"/>
</dbReference>
<dbReference type="PROSITE" id="PS50932">
    <property type="entry name" value="HTH_LACI_2"/>
    <property type="match status" value="1"/>
</dbReference>
<dbReference type="InterPro" id="IPR046335">
    <property type="entry name" value="LacI/GalR-like_sensor"/>
</dbReference>
<protein>
    <submittedName>
        <fullName evidence="5">LacI family DNA-binding transcriptional regulator</fullName>
    </submittedName>
</protein>
<reference evidence="5" key="1">
    <citation type="submission" date="2019-10" db="EMBL/GenBank/DDBJ databases">
        <title>Nonomuraea sp. nov., isolated from Phyllanthus amarus.</title>
        <authorList>
            <person name="Klykleung N."/>
            <person name="Tanasupawat S."/>
        </authorList>
    </citation>
    <scope>NUCLEOTIDE SEQUENCE [LARGE SCALE GENOMIC DNA]</scope>
    <source>
        <strain evidence="5">3MP-10</strain>
    </source>
</reference>
<dbReference type="AlphaFoldDB" id="A0A5N5ZUX8"/>
<sequence length="337" mass="36682">MDVAALAGVSKSAVSKVFNNRDGISPATRERILNAAEKLGWSPSAHAMALRGERTRTVGLVIARGPDLLTADPFFAETVAGLEQELGPAGYGLRLHLIAEDQTELAVYEQLVRERRVDAFLLTDHRVGDARHALLRRLGVPGLLIGRPWRGEPTECVHAQGLEEAMGAAVSHLTDLGHRRLAYVAGPEDRVHSRLRRLQIERTLADLDLRLRTVFDTELSGEGAARVTAELMADPERRPTAILFANDAMALTAIATAQRMGLRVPDDLSVIGHDDHPLGQWLHPRLTTVTQDARQVSRAAAVRLLRLLGEPVENAPEPPTARLVIRESTGPAPARPA</sequence>
<gene>
    <name evidence="5" type="ORF">FH607_027230</name>
</gene>
<dbReference type="PANTHER" id="PTHR30146:SF155">
    <property type="entry name" value="ALANINE RACEMASE"/>
    <property type="match status" value="1"/>
</dbReference>
<keyword evidence="2 5" id="KW-0238">DNA-binding</keyword>
<feature type="domain" description="HTH lacI-type" evidence="4">
    <location>
        <begin position="1"/>
        <end position="52"/>
    </location>
</feature>
<keyword evidence="1" id="KW-0805">Transcription regulation</keyword>
<dbReference type="InterPro" id="IPR028082">
    <property type="entry name" value="Peripla_BP_I"/>
</dbReference>
<accession>A0A5N5ZUX8</accession>
<keyword evidence="3" id="KW-0804">Transcription</keyword>
<evidence type="ECO:0000313" key="5">
    <source>
        <dbReference type="EMBL" id="KAB8160304.1"/>
    </source>
</evidence>
<dbReference type="SMART" id="SM00354">
    <property type="entry name" value="HTH_LACI"/>
    <property type="match status" value="1"/>
</dbReference>
<dbReference type="Gene3D" id="1.10.260.40">
    <property type="entry name" value="lambda repressor-like DNA-binding domains"/>
    <property type="match status" value="1"/>
</dbReference>
<dbReference type="OrthoDB" id="1938857at2"/>
<dbReference type="CDD" id="cd01392">
    <property type="entry name" value="HTH_LacI"/>
    <property type="match status" value="1"/>
</dbReference>
<dbReference type="CDD" id="cd06267">
    <property type="entry name" value="PBP1_LacI_sugar_binding-like"/>
    <property type="match status" value="1"/>
</dbReference>
<dbReference type="SUPFAM" id="SSF47413">
    <property type="entry name" value="lambda repressor-like DNA-binding domains"/>
    <property type="match status" value="1"/>
</dbReference>
<name>A0A5N5ZUX8_9ACTN</name>
<comment type="caution">
    <text evidence="5">The sequence shown here is derived from an EMBL/GenBank/DDBJ whole genome shotgun (WGS) entry which is preliminary data.</text>
</comment>
<dbReference type="SUPFAM" id="SSF53822">
    <property type="entry name" value="Periplasmic binding protein-like I"/>
    <property type="match status" value="1"/>
</dbReference>
<evidence type="ECO:0000256" key="1">
    <source>
        <dbReference type="ARBA" id="ARBA00023015"/>
    </source>
</evidence>
<dbReference type="Pfam" id="PF00356">
    <property type="entry name" value="LacI"/>
    <property type="match status" value="1"/>
</dbReference>
<dbReference type="Pfam" id="PF13377">
    <property type="entry name" value="Peripla_BP_3"/>
    <property type="match status" value="1"/>
</dbReference>
<dbReference type="Gene3D" id="3.40.50.2300">
    <property type="match status" value="2"/>
</dbReference>
<dbReference type="PANTHER" id="PTHR30146">
    <property type="entry name" value="LACI-RELATED TRANSCRIPTIONAL REPRESSOR"/>
    <property type="match status" value="1"/>
</dbReference>
<proteinExistence type="predicted"/>
<dbReference type="InterPro" id="IPR010982">
    <property type="entry name" value="Lambda_DNA-bd_dom_sf"/>
</dbReference>
<evidence type="ECO:0000256" key="2">
    <source>
        <dbReference type="ARBA" id="ARBA00023125"/>
    </source>
</evidence>
<dbReference type="GO" id="GO:0000976">
    <property type="term" value="F:transcription cis-regulatory region binding"/>
    <property type="evidence" value="ECO:0007669"/>
    <property type="project" value="TreeGrafter"/>
</dbReference>
<evidence type="ECO:0000259" key="4">
    <source>
        <dbReference type="PROSITE" id="PS50932"/>
    </source>
</evidence>
<evidence type="ECO:0000313" key="6">
    <source>
        <dbReference type="Proteomes" id="UP000314251"/>
    </source>
</evidence>
<dbReference type="EMBL" id="VDLY02000022">
    <property type="protein sequence ID" value="KAB8160304.1"/>
    <property type="molecule type" value="Genomic_DNA"/>
</dbReference>
<dbReference type="GO" id="GO:0003700">
    <property type="term" value="F:DNA-binding transcription factor activity"/>
    <property type="evidence" value="ECO:0007669"/>
    <property type="project" value="TreeGrafter"/>
</dbReference>
<evidence type="ECO:0000256" key="3">
    <source>
        <dbReference type="ARBA" id="ARBA00023163"/>
    </source>
</evidence>